<sequence>QRLRELRHKKKEKRATKLKEAEEEREKDKKRWTDFNSKLTGRTWKGVVSKSMVKTDKRSENLR</sequence>
<evidence type="ECO:0000256" key="1">
    <source>
        <dbReference type="SAM" id="MobiDB-lite"/>
    </source>
</evidence>
<protein>
    <submittedName>
        <fullName evidence="2">Uncharacterized protein</fullName>
    </submittedName>
</protein>
<dbReference type="AlphaFoldDB" id="A0A8S2ZSV2"/>
<comment type="caution">
    <text evidence="2">The sequence shown here is derived from an EMBL/GenBank/DDBJ whole genome shotgun (WGS) entry which is preliminary data.</text>
</comment>
<evidence type="ECO:0000313" key="2">
    <source>
        <dbReference type="EMBL" id="CAF4666465.1"/>
    </source>
</evidence>
<feature type="non-terminal residue" evidence="2">
    <location>
        <position position="63"/>
    </location>
</feature>
<feature type="non-terminal residue" evidence="2">
    <location>
        <position position="1"/>
    </location>
</feature>
<accession>A0A8S2ZSV2</accession>
<reference evidence="2" key="1">
    <citation type="submission" date="2021-02" db="EMBL/GenBank/DDBJ databases">
        <authorList>
            <person name="Nowell W R."/>
        </authorList>
    </citation>
    <scope>NUCLEOTIDE SEQUENCE</scope>
</reference>
<name>A0A8S2ZSV2_9BILA</name>
<feature type="compositionally biased region" description="Basic and acidic residues" evidence="1">
    <location>
        <begin position="15"/>
        <end position="31"/>
    </location>
</feature>
<feature type="compositionally biased region" description="Basic residues" evidence="1">
    <location>
        <begin position="1"/>
        <end position="14"/>
    </location>
</feature>
<dbReference type="Proteomes" id="UP000676336">
    <property type="component" value="Unassembled WGS sequence"/>
</dbReference>
<feature type="region of interest" description="Disordered" evidence="1">
    <location>
        <begin position="1"/>
        <end position="31"/>
    </location>
</feature>
<evidence type="ECO:0000313" key="3">
    <source>
        <dbReference type="Proteomes" id="UP000676336"/>
    </source>
</evidence>
<dbReference type="EMBL" id="CAJOBI010118457">
    <property type="protein sequence ID" value="CAF4666465.1"/>
    <property type="molecule type" value="Genomic_DNA"/>
</dbReference>
<proteinExistence type="predicted"/>
<gene>
    <name evidence="2" type="ORF">SMN809_LOCUS41715</name>
</gene>
<organism evidence="2 3">
    <name type="scientific">Rotaria magnacalcarata</name>
    <dbReference type="NCBI Taxonomy" id="392030"/>
    <lineage>
        <taxon>Eukaryota</taxon>
        <taxon>Metazoa</taxon>
        <taxon>Spiralia</taxon>
        <taxon>Gnathifera</taxon>
        <taxon>Rotifera</taxon>
        <taxon>Eurotatoria</taxon>
        <taxon>Bdelloidea</taxon>
        <taxon>Philodinida</taxon>
        <taxon>Philodinidae</taxon>
        <taxon>Rotaria</taxon>
    </lineage>
</organism>